<proteinExistence type="predicted"/>
<dbReference type="OrthoDB" id="4464973at2759"/>
<organism evidence="3 4">
    <name type="scientific">Fusarium falciforme</name>
    <dbReference type="NCBI Taxonomy" id="195108"/>
    <lineage>
        <taxon>Eukaryota</taxon>
        <taxon>Fungi</taxon>
        <taxon>Dikarya</taxon>
        <taxon>Ascomycota</taxon>
        <taxon>Pezizomycotina</taxon>
        <taxon>Sordariomycetes</taxon>
        <taxon>Hypocreomycetidae</taxon>
        <taxon>Hypocreales</taxon>
        <taxon>Nectriaceae</taxon>
        <taxon>Fusarium</taxon>
        <taxon>Fusarium solani species complex</taxon>
    </lineage>
</organism>
<sequence>MKVLVVGGSGMIGGTTALYLRSLGHEVTIMGCKPSPPPDVPALEELPYLQGDYLKLEKVFSREALGAFEAIVFFAGTDGRHIPPEQQAEADKYYLYSNGEAVPAFTRLARDAGIRIFVNIGSYTHHVTPEQVEEAAYARSRKQAADGIVALASPSFYACSLDTPMIVGKVSSMRVPMFEALVNYAQGKLDIPHLRRAGAQTSCRQPRSLQLSPERWRLRQP</sequence>
<protein>
    <recommendedName>
        <fullName evidence="2">NAD-dependent epimerase/dehydratase domain-containing protein</fullName>
    </recommendedName>
</protein>
<feature type="domain" description="NAD-dependent epimerase/dehydratase" evidence="2">
    <location>
        <begin position="3"/>
        <end position="125"/>
    </location>
</feature>
<dbReference type="Pfam" id="PF01370">
    <property type="entry name" value="Epimerase"/>
    <property type="match status" value="1"/>
</dbReference>
<gene>
    <name evidence="3" type="ORF">NW755_008842</name>
</gene>
<dbReference type="InterPro" id="IPR036291">
    <property type="entry name" value="NAD(P)-bd_dom_sf"/>
</dbReference>
<evidence type="ECO:0000259" key="2">
    <source>
        <dbReference type="Pfam" id="PF01370"/>
    </source>
</evidence>
<dbReference type="AlphaFoldDB" id="A0A9W8V024"/>
<comment type="caution">
    <text evidence="3">The sequence shown here is derived from an EMBL/GenBank/DDBJ whole genome shotgun (WGS) entry which is preliminary data.</text>
</comment>
<feature type="region of interest" description="Disordered" evidence="1">
    <location>
        <begin position="202"/>
        <end position="221"/>
    </location>
</feature>
<keyword evidence="4" id="KW-1185">Reference proteome</keyword>
<dbReference type="EMBL" id="JAOQAV010000025">
    <property type="protein sequence ID" value="KAJ4184928.1"/>
    <property type="molecule type" value="Genomic_DNA"/>
</dbReference>
<name>A0A9W8V024_9HYPO</name>
<dbReference type="InterPro" id="IPR001509">
    <property type="entry name" value="Epimerase_deHydtase"/>
</dbReference>
<evidence type="ECO:0000313" key="3">
    <source>
        <dbReference type="EMBL" id="KAJ4184928.1"/>
    </source>
</evidence>
<evidence type="ECO:0000313" key="4">
    <source>
        <dbReference type="Proteomes" id="UP001152087"/>
    </source>
</evidence>
<evidence type="ECO:0000256" key="1">
    <source>
        <dbReference type="SAM" id="MobiDB-lite"/>
    </source>
</evidence>
<dbReference type="Gene3D" id="3.40.50.720">
    <property type="entry name" value="NAD(P)-binding Rossmann-like Domain"/>
    <property type="match status" value="1"/>
</dbReference>
<accession>A0A9W8V024</accession>
<reference evidence="3" key="1">
    <citation type="submission" date="2022-09" db="EMBL/GenBank/DDBJ databases">
        <title>Fusarium specimens isolated from Avocado Roots.</title>
        <authorList>
            <person name="Stajich J."/>
            <person name="Roper C."/>
            <person name="Heimlech-Rivalta G."/>
        </authorList>
    </citation>
    <scope>NUCLEOTIDE SEQUENCE</scope>
    <source>
        <strain evidence="3">A02</strain>
    </source>
</reference>
<feature type="compositionally biased region" description="Polar residues" evidence="1">
    <location>
        <begin position="202"/>
        <end position="211"/>
    </location>
</feature>
<dbReference type="SUPFAM" id="SSF51735">
    <property type="entry name" value="NAD(P)-binding Rossmann-fold domains"/>
    <property type="match status" value="1"/>
</dbReference>
<dbReference type="Proteomes" id="UP001152087">
    <property type="component" value="Unassembled WGS sequence"/>
</dbReference>